<evidence type="ECO:0000313" key="2">
    <source>
        <dbReference type="Proteomes" id="UP000620064"/>
    </source>
</evidence>
<dbReference type="RefSeq" id="WP_188617783.1">
    <property type="nucleotide sequence ID" value="NZ_BMLV01000003.1"/>
</dbReference>
<comment type="caution">
    <text evidence="1">The sequence shown here is derived from an EMBL/GenBank/DDBJ whole genome shotgun (WGS) entry which is preliminary data.</text>
</comment>
<gene>
    <name evidence="1" type="ORF">GCM10010992_18130</name>
</gene>
<proteinExistence type="predicted"/>
<dbReference type="PROSITE" id="PS51257">
    <property type="entry name" value="PROKAR_LIPOPROTEIN"/>
    <property type="match status" value="1"/>
</dbReference>
<evidence type="ECO:0008006" key="3">
    <source>
        <dbReference type="Google" id="ProtNLM"/>
    </source>
</evidence>
<dbReference type="Proteomes" id="UP000620064">
    <property type="component" value="Unassembled WGS sequence"/>
</dbReference>
<dbReference type="EMBL" id="BMLV01000003">
    <property type="protein sequence ID" value="GGP04687.1"/>
    <property type="molecule type" value="Genomic_DNA"/>
</dbReference>
<protein>
    <recommendedName>
        <fullName evidence="3">Lipoprotein</fullName>
    </recommendedName>
</protein>
<accession>A0ABQ2NM11</accession>
<organism evidence="1 2">
    <name type="scientific">Cloacibacterium rupense</name>
    <dbReference type="NCBI Taxonomy" id="517423"/>
    <lineage>
        <taxon>Bacteria</taxon>
        <taxon>Pseudomonadati</taxon>
        <taxon>Bacteroidota</taxon>
        <taxon>Flavobacteriia</taxon>
        <taxon>Flavobacteriales</taxon>
        <taxon>Weeksellaceae</taxon>
    </lineage>
</organism>
<sequence>MRNIFLITILSVMTSCYSYKQATVDFKNFEKNNNYKIIHNNTEKEIKVLSIENDSIKVRYYDYNIDMQTKKHTEKISIKDIQNVKTQKLSLLKISGLTVATLVTAGYIYYNCCFELNLR</sequence>
<reference evidence="2" key="1">
    <citation type="journal article" date="2019" name="Int. J. Syst. Evol. Microbiol.">
        <title>The Global Catalogue of Microorganisms (GCM) 10K type strain sequencing project: providing services to taxonomists for standard genome sequencing and annotation.</title>
        <authorList>
            <consortium name="The Broad Institute Genomics Platform"/>
            <consortium name="The Broad Institute Genome Sequencing Center for Infectious Disease"/>
            <person name="Wu L."/>
            <person name="Ma J."/>
        </authorList>
    </citation>
    <scope>NUCLEOTIDE SEQUENCE [LARGE SCALE GENOMIC DNA]</scope>
    <source>
        <strain evidence="2">CGMCC 1.7656</strain>
    </source>
</reference>
<name>A0ABQ2NM11_9FLAO</name>
<keyword evidence="2" id="KW-1185">Reference proteome</keyword>
<evidence type="ECO:0000313" key="1">
    <source>
        <dbReference type="EMBL" id="GGP04687.1"/>
    </source>
</evidence>